<dbReference type="RefSeq" id="WP_344380604.1">
    <property type="nucleotide sequence ID" value="NZ_BAAASQ010000049.1"/>
</dbReference>
<evidence type="ECO:0000313" key="3">
    <source>
        <dbReference type="EMBL" id="MFC4959750.1"/>
    </source>
</evidence>
<sequence length="730" mass="79381">MVEVGAHVVYQGRTFQVAALREQQVSLVDEGGADTLLLLNRLFADPGFAVVGARAPDAVPQWGLFETVPAAEQQRALAWLPHIREVETGWPHPEGGRDGQVVREEYDPGRWTLAQREAAKAKEMTALGFTRVSRLTVQKMRLAYRKQGLWGLVDKRTVSARGRRPTGYADERVVAAVLEALRRQRGRSKGTVKGLQVLVGQILEETHGRGVVEMPSRSSFYRLVNVLADPTDRLGYGARTATAPARGTAAPGVLRPGEQVQIDTTRLDVMAVLADGSLGRPELSIAVDVATRSILAAVLRPHGTKAVDAALLLAEMAVPHPARPTWPAALHLSRAEVPYGRMLSLDARLEGAAARPVIVPETIVVDRGKIYVSESFVAACETLGVSVQPAPPRRPQAKGVVERTFGSINDLLCQHVAGHTGSNPLLRGKNVEAEACWTIPQLQDFLDEWIVCWQNRPHEGLRHPVLPKTALTPNEMWAALITVSGYVPVPLSGADWLELLPVRWQPVTERGIRIDYRTYDHEVLDSCRGQRSDVVARDGRWEVHHNPHDARQVWVRLGDGKLYEIPWIHRGHVHQPFNDQTWRHIQGEVAQRGDREQHEADLADALDQLLRRTRGTGVQTAPKRRGRKSPVTQPGSAAVLEGLAVGLPAPRQSGTTGTEVEEVEDAASSGQAAPPARAEAAGASPAGPAPDEGWGESLDDLAATGPAAGTDDVPAGGYGLWDAEAEAEQW</sequence>
<protein>
    <submittedName>
        <fullName evidence="3">Transposase</fullName>
    </submittedName>
</protein>
<evidence type="ECO:0000313" key="4">
    <source>
        <dbReference type="Proteomes" id="UP001595834"/>
    </source>
</evidence>
<feature type="region of interest" description="Disordered" evidence="1">
    <location>
        <begin position="611"/>
        <end position="730"/>
    </location>
</feature>
<accession>A0ABV9UTE3</accession>
<dbReference type="Gene3D" id="3.30.420.10">
    <property type="entry name" value="Ribonuclease H-like superfamily/Ribonuclease H"/>
    <property type="match status" value="1"/>
</dbReference>
<dbReference type="PROSITE" id="PS50994">
    <property type="entry name" value="INTEGRASE"/>
    <property type="match status" value="1"/>
</dbReference>
<feature type="domain" description="Integrase catalytic" evidence="2">
    <location>
        <begin position="252"/>
        <end position="481"/>
    </location>
</feature>
<proteinExistence type="predicted"/>
<reference evidence="4" key="1">
    <citation type="journal article" date="2019" name="Int. J. Syst. Evol. Microbiol.">
        <title>The Global Catalogue of Microorganisms (GCM) 10K type strain sequencing project: providing services to taxonomists for standard genome sequencing and annotation.</title>
        <authorList>
            <consortium name="The Broad Institute Genomics Platform"/>
            <consortium name="The Broad Institute Genome Sequencing Center for Infectious Disease"/>
            <person name="Wu L."/>
            <person name="Ma J."/>
        </authorList>
    </citation>
    <scope>NUCLEOTIDE SEQUENCE [LARGE SCALE GENOMIC DNA]</scope>
    <source>
        <strain evidence="4">CCM 7224</strain>
    </source>
</reference>
<dbReference type="EMBL" id="JBHSIZ010000035">
    <property type="protein sequence ID" value="MFC4959750.1"/>
    <property type="molecule type" value="Genomic_DNA"/>
</dbReference>
<dbReference type="Proteomes" id="UP001595834">
    <property type="component" value="Unassembled WGS sequence"/>
</dbReference>
<evidence type="ECO:0000256" key="1">
    <source>
        <dbReference type="SAM" id="MobiDB-lite"/>
    </source>
</evidence>
<comment type="caution">
    <text evidence="3">The sequence shown here is derived from an EMBL/GenBank/DDBJ whole genome shotgun (WGS) entry which is preliminary data.</text>
</comment>
<dbReference type="InterPro" id="IPR012337">
    <property type="entry name" value="RNaseH-like_sf"/>
</dbReference>
<organism evidence="3 4">
    <name type="scientific">Streptomyces mauvecolor</name>
    <dbReference type="NCBI Taxonomy" id="58345"/>
    <lineage>
        <taxon>Bacteria</taxon>
        <taxon>Bacillati</taxon>
        <taxon>Actinomycetota</taxon>
        <taxon>Actinomycetes</taxon>
        <taxon>Kitasatosporales</taxon>
        <taxon>Streptomycetaceae</taxon>
        <taxon>Streptomyces</taxon>
    </lineage>
</organism>
<dbReference type="InterPro" id="IPR036397">
    <property type="entry name" value="RNaseH_sf"/>
</dbReference>
<name>A0ABV9UTE3_9ACTN</name>
<feature type="compositionally biased region" description="Low complexity" evidence="1">
    <location>
        <begin position="672"/>
        <end position="690"/>
    </location>
</feature>
<keyword evidence="4" id="KW-1185">Reference proteome</keyword>
<evidence type="ECO:0000259" key="2">
    <source>
        <dbReference type="PROSITE" id="PS50994"/>
    </source>
</evidence>
<gene>
    <name evidence="3" type="ORF">ACFPFX_26020</name>
</gene>
<dbReference type="SUPFAM" id="SSF53098">
    <property type="entry name" value="Ribonuclease H-like"/>
    <property type="match status" value="1"/>
</dbReference>
<dbReference type="InterPro" id="IPR001584">
    <property type="entry name" value="Integrase_cat-core"/>
</dbReference>